<dbReference type="SUPFAM" id="SSF51316">
    <property type="entry name" value="Mss4-like"/>
    <property type="match status" value="1"/>
</dbReference>
<dbReference type="InterPro" id="IPR046149">
    <property type="entry name" value="DUF6151"/>
</dbReference>
<accession>A0A1I0MTS8</accession>
<dbReference type="Proteomes" id="UP000199167">
    <property type="component" value="Unassembled WGS sequence"/>
</dbReference>
<dbReference type="STRING" id="364200.SAMN04488515_0199"/>
<organism evidence="1 2">
    <name type="scientific">Cognatiyoonia koreensis</name>
    <dbReference type="NCBI Taxonomy" id="364200"/>
    <lineage>
        <taxon>Bacteria</taxon>
        <taxon>Pseudomonadati</taxon>
        <taxon>Pseudomonadota</taxon>
        <taxon>Alphaproteobacteria</taxon>
        <taxon>Rhodobacterales</taxon>
        <taxon>Paracoccaceae</taxon>
        <taxon>Cognatiyoonia</taxon>
    </lineage>
</organism>
<dbReference type="Pfam" id="PF19648">
    <property type="entry name" value="DUF6151"/>
    <property type="match status" value="1"/>
</dbReference>
<dbReference type="InterPro" id="IPR011057">
    <property type="entry name" value="Mss4-like_sf"/>
</dbReference>
<dbReference type="EMBL" id="FOIZ01000001">
    <property type="protein sequence ID" value="SEV91359.1"/>
    <property type="molecule type" value="Genomic_DNA"/>
</dbReference>
<sequence length="186" mass="20517">MTNCHWTCRCGVVRLSVEVDKGTRVVCYCDSCRGFVTRLGAAKILDEWGGSDLFQVASENARFVKGQDKVAWTKMTDKGPARWFTTCCNTPLGNTLQTRAIPFLTLQAAFLDAKDSLGPVEIRVFRKMANGRVPDTKSGQGRLLREFAVRALKSRLSGGWRTHPMFNDTGQPIAKRVPLADCGTAS</sequence>
<evidence type="ECO:0000313" key="2">
    <source>
        <dbReference type="Proteomes" id="UP000199167"/>
    </source>
</evidence>
<protein>
    <submittedName>
        <fullName evidence="1">Uncharacterized conserved protein</fullName>
    </submittedName>
</protein>
<keyword evidence="2" id="KW-1185">Reference proteome</keyword>
<dbReference type="Gene3D" id="2.170.150.70">
    <property type="match status" value="1"/>
</dbReference>
<dbReference type="RefSeq" id="WP_278246557.1">
    <property type="nucleotide sequence ID" value="NZ_FOIZ01000001.1"/>
</dbReference>
<dbReference type="AlphaFoldDB" id="A0A1I0MTS8"/>
<evidence type="ECO:0000313" key="1">
    <source>
        <dbReference type="EMBL" id="SEV91359.1"/>
    </source>
</evidence>
<reference evidence="1 2" key="1">
    <citation type="submission" date="2016-10" db="EMBL/GenBank/DDBJ databases">
        <authorList>
            <person name="de Groot N.N."/>
        </authorList>
    </citation>
    <scope>NUCLEOTIDE SEQUENCE [LARGE SCALE GENOMIC DNA]</scope>
    <source>
        <strain evidence="1 2">DSM 17925</strain>
    </source>
</reference>
<name>A0A1I0MTS8_9RHOB</name>
<proteinExistence type="predicted"/>
<gene>
    <name evidence="1" type="ORF">SAMN04488515_0199</name>
</gene>